<dbReference type="PANTHER" id="PTHR30477">
    <property type="entry name" value="ABC-TRANSPORTER METAL-BINDING PROTEIN"/>
    <property type="match status" value="1"/>
</dbReference>
<dbReference type="GO" id="GO:0010043">
    <property type="term" value="P:response to zinc ion"/>
    <property type="evidence" value="ECO:0007669"/>
    <property type="project" value="TreeGrafter"/>
</dbReference>
<feature type="transmembrane region" description="Helical" evidence="14">
    <location>
        <begin position="67"/>
        <end position="83"/>
    </location>
</feature>
<comment type="similarity">
    <text evidence="3 13">Belongs to the ABC-3 integral membrane protein family.</text>
</comment>
<evidence type="ECO:0000256" key="6">
    <source>
        <dbReference type="ARBA" id="ARBA00022692"/>
    </source>
</evidence>
<evidence type="ECO:0000256" key="9">
    <source>
        <dbReference type="ARBA" id="ARBA00022989"/>
    </source>
</evidence>
<dbReference type="GO" id="GO:0055085">
    <property type="term" value="P:transmembrane transport"/>
    <property type="evidence" value="ECO:0007669"/>
    <property type="project" value="InterPro"/>
</dbReference>
<dbReference type="STRING" id="437022.CC99x_00479"/>
<feature type="transmembrane region" description="Helical" evidence="14">
    <location>
        <begin position="13"/>
        <end position="35"/>
    </location>
</feature>
<dbReference type="CDD" id="cd06550">
    <property type="entry name" value="TM_ABC_iron-siderophores_like"/>
    <property type="match status" value="1"/>
</dbReference>
<comment type="caution">
    <text evidence="15">The sequence shown here is derived from an EMBL/GenBank/DDBJ whole genome shotgun (WGS) entry which is preliminary data.</text>
</comment>
<reference evidence="15" key="1">
    <citation type="submission" date="2015-09" db="EMBL/GenBank/DDBJ databases">
        <title>Draft Genome Sequences of Two Novel Amoeba-resistant Intranuclear Bacteria, Candidatus Berkiella cookevillensis and Candidatus Berkiella aquae.</title>
        <authorList>
            <person name="Mehari Y.T."/>
            <person name="Arivett B.A."/>
            <person name="Farone A.L."/>
            <person name="Gunderson J.H."/>
            <person name="Farone M.B."/>
        </authorList>
    </citation>
    <scope>NUCLEOTIDE SEQUENCE [LARGE SCALE GENOMIC DNA]</scope>
    <source>
        <strain evidence="15">CC99</strain>
    </source>
</reference>
<dbReference type="RefSeq" id="WP_057623287.1">
    <property type="nucleotide sequence ID" value="NZ_LKHV02000001.1"/>
</dbReference>
<evidence type="ECO:0000256" key="5">
    <source>
        <dbReference type="ARBA" id="ARBA00022475"/>
    </source>
</evidence>
<reference evidence="16" key="3">
    <citation type="submission" date="2021-06" db="EMBL/GenBank/DDBJ databases">
        <title>Genomic Description and Analysis of Intracellular Bacteria, Candidatus Berkiella cookevillensis and Candidatus Berkiella aquae.</title>
        <authorList>
            <person name="Kidane D.T."/>
            <person name="Mehari Y.T."/>
            <person name="Rice F.C."/>
            <person name="Arivett B.A."/>
            <person name="Farone A.L."/>
            <person name="Berk S.G."/>
            <person name="Farone M.B."/>
        </authorList>
    </citation>
    <scope>NUCLEOTIDE SEQUENCE</scope>
    <source>
        <strain evidence="16">CC99</strain>
    </source>
</reference>
<dbReference type="Proteomes" id="UP000051494">
    <property type="component" value="Unassembled WGS sequence"/>
</dbReference>
<dbReference type="SUPFAM" id="SSF81345">
    <property type="entry name" value="ABC transporter involved in vitamin B12 uptake, BtuC"/>
    <property type="match status" value="1"/>
</dbReference>
<dbReference type="EMBL" id="LKHV01000002">
    <property type="protein sequence ID" value="KRG19467.1"/>
    <property type="molecule type" value="Genomic_DNA"/>
</dbReference>
<comment type="function">
    <text evidence="1">Involved in the high-affinity zinc uptake transport system.</text>
</comment>
<gene>
    <name evidence="15" type="primary">znuB</name>
    <name evidence="16" type="ORF">CC99x_000950</name>
    <name evidence="15" type="ORF">CC99x_00479</name>
</gene>
<keyword evidence="10" id="KW-0406">Ion transport</keyword>
<proteinExistence type="inferred from homology"/>
<comment type="subcellular location">
    <subcellularLocation>
        <location evidence="2 13">Cell membrane</location>
        <topology evidence="2 13">Multi-pass membrane protein</topology>
    </subcellularLocation>
</comment>
<dbReference type="PANTHER" id="PTHR30477:SF23">
    <property type="entry name" value="HIGH-AFFINITY ZINC UPTAKE SYSTEM MEMBRANE PROTEIN ZNUB"/>
    <property type="match status" value="1"/>
</dbReference>
<dbReference type="InterPro" id="IPR001626">
    <property type="entry name" value="ABC_TroCD"/>
</dbReference>
<keyword evidence="9 14" id="KW-1133">Transmembrane helix</keyword>
<keyword evidence="5" id="KW-1003">Cell membrane</keyword>
<evidence type="ECO:0000256" key="1">
    <source>
        <dbReference type="ARBA" id="ARBA00002313"/>
    </source>
</evidence>
<reference evidence="16" key="2">
    <citation type="journal article" date="2016" name="Genome Announc.">
        <title>Draft Genome Sequences of Two Novel Amoeba-Resistant Intranuclear Bacteria, 'Candidatus Berkiella cookevillensis' and 'Candidatus Berkiella aquae'.</title>
        <authorList>
            <person name="Mehari Y.T."/>
            <person name="Arivett B.A."/>
            <person name="Farone A.L."/>
            <person name="Gunderson J.H."/>
            <person name="Farone M.B."/>
        </authorList>
    </citation>
    <scope>NUCLEOTIDE SEQUENCE</scope>
    <source>
        <strain evidence="16">CC99</strain>
    </source>
</reference>
<dbReference type="InterPro" id="IPR037294">
    <property type="entry name" value="ABC_BtuC-like"/>
</dbReference>
<keyword evidence="11 14" id="KW-0472">Membrane</keyword>
<evidence type="ECO:0000256" key="12">
    <source>
        <dbReference type="ARBA" id="ARBA00040080"/>
    </source>
</evidence>
<evidence type="ECO:0000256" key="8">
    <source>
        <dbReference type="ARBA" id="ARBA00022906"/>
    </source>
</evidence>
<keyword evidence="8" id="KW-0864">Zinc transport</keyword>
<sequence>MMNEWASLLQQDYLWRALFAGLGLSLASGPLGVFVIWKRMAFFGDTLAHSGLLGITLALAFELDLTFGVGLVAVAIAFLLFYLKNKLVFSHDAILGILSPAILAIGLICLSFFKNINMDVLGFLVGDILAISWQEVVIIYVTVCVSLCILCRIWSSLLRITIDRELAHVEGVATQRIEMLFILLLALIVAIAVKLVGVLLISALLIIPAATARFFANTPEKMAFLSCLFGMLATLLGIAIAFVIDLPVGPAIVVALLGVFVMLSVVYKLSN</sequence>
<keyword evidence="4 13" id="KW-0813">Transport</keyword>
<keyword evidence="17" id="KW-1185">Reference proteome</keyword>
<evidence type="ECO:0000256" key="10">
    <source>
        <dbReference type="ARBA" id="ARBA00023065"/>
    </source>
</evidence>
<evidence type="ECO:0000313" key="17">
    <source>
        <dbReference type="Proteomes" id="UP000051494"/>
    </source>
</evidence>
<dbReference type="AlphaFoldDB" id="A0A0Q9YFY8"/>
<feature type="transmembrane region" description="Helical" evidence="14">
    <location>
        <begin position="251"/>
        <end position="270"/>
    </location>
</feature>
<evidence type="ECO:0000256" key="14">
    <source>
        <dbReference type="SAM" id="Phobius"/>
    </source>
</evidence>
<evidence type="ECO:0000256" key="11">
    <source>
        <dbReference type="ARBA" id="ARBA00023136"/>
    </source>
</evidence>
<evidence type="ECO:0000313" key="15">
    <source>
        <dbReference type="EMBL" id="KRG19467.1"/>
    </source>
</evidence>
<keyword evidence="6 13" id="KW-0812">Transmembrane</keyword>
<keyword evidence="7" id="KW-0862">Zinc</keyword>
<dbReference type="GO" id="GO:0043190">
    <property type="term" value="C:ATP-binding cassette (ABC) transporter complex"/>
    <property type="evidence" value="ECO:0007669"/>
    <property type="project" value="InterPro"/>
</dbReference>
<organism evidence="15">
    <name type="scientific">Candidatus Berkiella cookevillensis</name>
    <dbReference type="NCBI Taxonomy" id="437022"/>
    <lineage>
        <taxon>Bacteria</taxon>
        <taxon>Pseudomonadati</taxon>
        <taxon>Pseudomonadota</taxon>
        <taxon>Gammaproteobacteria</taxon>
        <taxon>Candidatus Berkiellales</taxon>
        <taxon>Candidatus Berkiellaceae</taxon>
        <taxon>Candidatus Berkiella</taxon>
    </lineage>
</organism>
<evidence type="ECO:0000256" key="4">
    <source>
        <dbReference type="ARBA" id="ARBA00022448"/>
    </source>
</evidence>
<accession>A0A0Q9YFY8</accession>
<dbReference type="GO" id="GO:0006829">
    <property type="term" value="P:zinc ion transport"/>
    <property type="evidence" value="ECO:0007669"/>
    <property type="project" value="UniProtKB-KW"/>
</dbReference>
<dbReference type="Pfam" id="PF00950">
    <property type="entry name" value="ABC-3"/>
    <property type="match status" value="1"/>
</dbReference>
<dbReference type="Gene3D" id="1.10.3470.10">
    <property type="entry name" value="ABC transporter involved in vitamin B12 uptake, BtuC"/>
    <property type="match status" value="1"/>
</dbReference>
<evidence type="ECO:0000256" key="2">
    <source>
        <dbReference type="ARBA" id="ARBA00004651"/>
    </source>
</evidence>
<evidence type="ECO:0000256" key="13">
    <source>
        <dbReference type="RuleBase" id="RU003943"/>
    </source>
</evidence>
<evidence type="ECO:0000313" key="16">
    <source>
        <dbReference type="EMBL" id="MCS5707463.1"/>
    </source>
</evidence>
<evidence type="ECO:0000256" key="3">
    <source>
        <dbReference type="ARBA" id="ARBA00008034"/>
    </source>
</evidence>
<feature type="transmembrane region" description="Helical" evidence="14">
    <location>
        <begin position="222"/>
        <end position="244"/>
    </location>
</feature>
<dbReference type="EMBL" id="LKHV02000001">
    <property type="protein sequence ID" value="MCS5707463.1"/>
    <property type="molecule type" value="Genomic_DNA"/>
</dbReference>
<evidence type="ECO:0000256" key="7">
    <source>
        <dbReference type="ARBA" id="ARBA00022833"/>
    </source>
</evidence>
<feature type="transmembrane region" description="Helical" evidence="14">
    <location>
        <begin position="136"/>
        <end position="158"/>
    </location>
</feature>
<name>A0A0Q9YFY8_9GAMM</name>
<dbReference type="PATRIC" id="fig|1590042.3.peg.496"/>
<feature type="transmembrane region" description="Helical" evidence="14">
    <location>
        <begin position="95"/>
        <end position="116"/>
    </location>
</feature>
<feature type="transmembrane region" description="Helical" evidence="14">
    <location>
        <begin position="179"/>
        <end position="210"/>
    </location>
</feature>
<dbReference type="OrthoDB" id="9783937at2"/>
<protein>
    <recommendedName>
        <fullName evidence="12">High-affinity zinc uptake system membrane protein ZnuB</fullName>
    </recommendedName>
</protein>